<name>A0AAW1L6Y4_POPJA</name>
<reference evidence="1 2" key="1">
    <citation type="journal article" date="2024" name="BMC Genomics">
        <title>De novo assembly and annotation of Popillia japonica's genome with initial clues to its potential as an invasive pest.</title>
        <authorList>
            <person name="Cucini C."/>
            <person name="Boschi S."/>
            <person name="Funari R."/>
            <person name="Cardaioli E."/>
            <person name="Iannotti N."/>
            <person name="Marturano G."/>
            <person name="Paoli F."/>
            <person name="Bruttini M."/>
            <person name="Carapelli A."/>
            <person name="Frati F."/>
            <person name="Nardi F."/>
        </authorList>
    </citation>
    <scope>NUCLEOTIDE SEQUENCE [LARGE SCALE GENOMIC DNA]</scope>
    <source>
        <strain evidence="1">DMR45628</strain>
    </source>
</reference>
<dbReference type="EMBL" id="JASPKY010000163">
    <property type="protein sequence ID" value="KAK9729151.1"/>
    <property type="molecule type" value="Genomic_DNA"/>
</dbReference>
<keyword evidence="2" id="KW-1185">Reference proteome</keyword>
<dbReference type="AlphaFoldDB" id="A0AAW1L6Y4"/>
<organism evidence="1 2">
    <name type="scientific">Popillia japonica</name>
    <name type="common">Japanese beetle</name>
    <dbReference type="NCBI Taxonomy" id="7064"/>
    <lineage>
        <taxon>Eukaryota</taxon>
        <taxon>Metazoa</taxon>
        <taxon>Ecdysozoa</taxon>
        <taxon>Arthropoda</taxon>
        <taxon>Hexapoda</taxon>
        <taxon>Insecta</taxon>
        <taxon>Pterygota</taxon>
        <taxon>Neoptera</taxon>
        <taxon>Endopterygota</taxon>
        <taxon>Coleoptera</taxon>
        <taxon>Polyphaga</taxon>
        <taxon>Scarabaeiformia</taxon>
        <taxon>Scarabaeidae</taxon>
        <taxon>Rutelinae</taxon>
        <taxon>Popillia</taxon>
    </lineage>
</organism>
<proteinExistence type="predicted"/>
<evidence type="ECO:0000313" key="2">
    <source>
        <dbReference type="Proteomes" id="UP001458880"/>
    </source>
</evidence>
<sequence>MTCGHYKDFVSNGVFDKQGFKNFPTSKGVKRFLQWFTLTSMFDLFIEAVLANPDSFYIFDSRISIYS</sequence>
<comment type="caution">
    <text evidence="1">The sequence shown here is derived from an EMBL/GenBank/DDBJ whole genome shotgun (WGS) entry which is preliminary data.</text>
</comment>
<dbReference type="Proteomes" id="UP001458880">
    <property type="component" value="Unassembled WGS sequence"/>
</dbReference>
<evidence type="ECO:0000313" key="1">
    <source>
        <dbReference type="EMBL" id="KAK9729151.1"/>
    </source>
</evidence>
<accession>A0AAW1L6Y4</accession>
<protein>
    <submittedName>
        <fullName evidence="1">Uncharacterized protein</fullName>
    </submittedName>
</protein>
<gene>
    <name evidence="1" type="ORF">QE152_g16094</name>
</gene>